<comment type="caution">
    <text evidence="1">The sequence shown here is derived from an EMBL/GenBank/DDBJ whole genome shotgun (WGS) entry which is preliminary data.</text>
</comment>
<dbReference type="Proteomes" id="UP000230750">
    <property type="component" value="Unassembled WGS sequence"/>
</dbReference>
<gene>
    <name evidence="1" type="ORF">BSL78_19617</name>
</gene>
<evidence type="ECO:0000313" key="1">
    <source>
        <dbReference type="EMBL" id="PIK43519.1"/>
    </source>
</evidence>
<accession>A0A2G8K6D5</accession>
<protein>
    <submittedName>
        <fullName evidence="1">Putative PR domain zinc finger protein 15</fullName>
    </submittedName>
</protein>
<evidence type="ECO:0000313" key="2">
    <source>
        <dbReference type="Proteomes" id="UP000230750"/>
    </source>
</evidence>
<dbReference type="EMBL" id="MRZV01000843">
    <property type="protein sequence ID" value="PIK43519.1"/>
    <property type="molecule type" value="Genomic_DNA"/>
</dbReference>
<dbReference type="OrthoDB" id="4748970at2759"/>
<keyword evidence="2" id="KW-1185">Reference proteome</keyword>
<reference evidence="1 2" key="1">
    <citation type="journal article" date="2017" name="PLoS Biol.">
        <title>The sea cucumber genome provides insights into morphological evolution and visceral regeneration.</title>
        <authorList>
            <person name="Zhang X."/>
            <person name="Sun L."/>
            <person name="Yuan J."/>
            <person name="Sun Y."/>
            <person name="Gao Y."/>
            <person name="Zhang L."/>
            <person name="Li S."/>
            <person name="Dai H."/>
            <person name="Hamel J.F."/>
            <person name="Liu C."/>
            <person name="Yu Y."/>
            <person name="Liu S."/>
            <person name="Lin W."/>
            <person name="Guo K."/>
            <person name="Jin S."/>
            <person name="Xu P."/>
            <person name="Storey K.B."/>
            <person name="Huan P."/>
            <person name="Zhang T."/>
            <person name="Zhou Y."/>
            <person name="Zhang J."/>
            <person name="Lin C."/>
            <person name="Li X."/>
            <person name="Xing L."/>
            <person name="Huo D."/>
            <person name="Sun M."/>
            <person name="Wang L."/>
            <person name="Mercier A."/>
            <person name="Li F."/>
            <person name="Yang H."/>
            <person name="Xiang J."/>
        </authorList>
    </citation>
    <scope>NUCLEOTIDE SEQUENCE [LARGE SCALE GENOMIC DNA]</scope>
    <source>
        <strain evidence="1">Shaxun</strain>
        <tissue evidence="1">Muscle</tissue>
    </source>
</reference>
<dbReference type="STRING" id="307972.A0A2G8K6D5"/>
<dbReference type="InterPro" id="IPR046341">
    <property type="entry name" value="SET_dom_sf"/>
</dbReference>
<sequence>MVTKTVTMDFEDDVEDLWCEDCQHNHGLDCPKLGPAIRVEDRKVQTKAVATLPDNLSIRMIGGSRQVIASQPIARRTQFGPLEAKIVHEESVNVAVKYKVAYRL</sequence>
<proteinExistence type="predicted"/>
<dbReference type="Gene3D" id="2.170.270.10">
    <property type="entry name" value="SET domain"/>
    <property type="match status" value="1"/>
</dbReference>
<dbReference type="AlphaFoldDB" id="A0A2G8K6D5"/>
<name>A0A2G8K6D5_STIJA</name>
<organism evidence="1 2">
    <name type="scientific">Stichopus japonicus</name>
    <name type="common">Sea cucumber</name>
    <dbReference type="NCBI Taxonomy" id="307972"/>
    <lineage>
        <taxon>Eukaryota</taxon>
        <taxon>Metazoa</taxon>
        <taxon>Echinodermata</taxon>
        <taxon>Eleutherozoa</taxon>
        <taxon>Echinozoa</taxon>
        <taxon>Holothuroidea</taxon>
        <taxon>Aspidochirotacea</taxon>
        <taxon>Aspidochirotida</taxon>
        <taxon>Stichopodidae</taxon>
        <taxon>Apostichopus</taxon>
    </lineage>
</organism>